<dbReference type="STRING" id="1658765.Msub_10765"/>
<dbReference type="AlphaFoldDB" id="A0A0J7M0E8"/>
<gene>
    <name evidence="1" type="ORF">Msub_10765</name>
</gene>
<proteinExistence type="predicted"/>
<organism evidence="1 2">
    <name type="scientific">Marinobacter subterrani</name>
    <dbReference type="NCBI Taxonomy" id="1658765"/>
    <lineage>
        <taxon>Bacteria</taxon>
        <taxon>Pseudomonadati</taxon>
        <taxon>Pseudomonadota</taxon>
        <taxon>Gammaproteobacteria</taxon>
        <taxon>Pseudomonadales</taxon>
        <taxon>Marinobacteraceae</taxon>
        <taxon>Marinobacter</taxon>
    </lineage>
</organism>
<sequence length="80" mass="8641">MSVELFDRDRDNYSSLAMAQKCGNPQPLDLNTVNSSGPVIADGEATGAPNRQPPFDMPSFADALNRIGFFYSGSDEIGVR</sequence>
<dbReference type="Proteomes" id="UP000036102">
    <property type="component" value="Unassembled WGS sequence"/>
</dbReference>
<protein>
    <submittedName>
        <fullName evidence="1">Uncharacterized protein</fullName>
    </submittedName>
</protein>
<reference evidence="1 2" key="1">
    <citation type="submission" date="2015-06" db="EMBL/GenBank/DDBJ databases">
        <title>Marinobacter subterrani, a genetically tractable neutrophilic iron-oxidizing strain isolated from the Soudan Iron Mine.</title>
        <authorList>
            <person name="Bonis B.M."/>
            <person name="Gralnick J.A."/>
        </authorList>
    </citation>
    <scope>NUCLEOTIDE SEQUENCE [LARGE SCALE GENOMIC DNA]</scope>
    <source>
        <strain evidence="1 2">JG233</strain>
    </source>
</reference>
<name>A0A0J7M0E8_9GAMM</name>
<evidence type="ECO:0000313" key="1">
    <source>
        <dbReference type="EMBL" id="KMQ74580.1"/>
    </source>
</evidence>
<dbReference type="PATRIC" id="fig|1658765.3.peg.758"/>
<keyword evidence="2" id="KW-1185">Reference proteome</keyword>
<comment type="caution">
    <text evidence="1">The sequence shown here is derived from an EMBL/GenBank/DDBJ whole genome shotgun (WGS) entry which is preliminary data.</text>
</comment>
<evidence type="ECO:0000313" key="2">
    <source>
        <dbReference type="Proteomes" id="UP000036102"/>
    </source>
</evidence>
<accession>A0A0J7M0E8</accession>
<dbReference type="EMBL" id="LFBU01000001">
    <property type="protein sequence ID" value="KMQ74580.1"/>
    <property type="molecule type" value="Genomic_DNA"/>
</dbReference>